<proteinExistence type="predicted"/>
<name>A0AAD9UVD0_ACRCE</name>
<protein>
    <submittedName>
        <fullName evidence="1">Uncharacterized protein</fullName>
    </submittedName>
</protein>
<dbReference type="Proteomes" id="UP001249851">
    <property type="component" value="Unassembled WGS sequence"/>
</dbReference>
<reference evidence="1" key="1">
    <citation type="journal article" date="2023" name="G3 (Bethesda)">
        <title>Whole genome assembly and annotation of the endangered Caribbean coral Acropora cervicornis.</title>
        <authorList>
            <person name="Selwyn J.D."/>
            <person name="Vollmer S.V."/>
        </authorList>
    </citation>
    <scope>NUCLEOTIDE SEQUENCE</scope>
    <source>
        <strain evidence="1">K2</strain>
    </source>
</reference>
<organism evidence="1 2">
    <name type="scientific">Acropora cervicornis</name>
    <name type="common">Staghorn coral</name>
    <dbReference type="NCBI Taxonomy" id="6130"/>
    <lineage>
        <taxon>Eukaryota</taxon>
        <taxon>Metazoa</taxon>
        <taxon>Cnidaria</taxon>
        <taxon>Anthozoa</taxon>
        <taxon>Hexacorallia</taxon>
        <taxon>Scleractinia</taxon>
        <taxon>Astrocoeniina</taxon>
        <taxon>Acroporidae</taxon>
        <taxon>Acropora</taxon>
    </lineage>
</organism>
<comment type="caution">
    <text evidence="1">The sequence shown here is derived from an EMBL/GenBank/DDBJ whole genome shotgun (WGS) entry which is preliminary data.</text>
</comment>
<evidence type="ECO:0000313" key="2">
    <source>
        <dbReference type="Proteomes" id="UP001249851"/>
    </source>
</evidence>
<sequence>QTAGDQEYYVGLTAASVWGYPSSVRADNGGENIAVGEFMVWFPRETRGSFLTGPNHLFLDTGDDRDVYSLHYIFLPRIPRLLD</sequence>
<feature type="non-terminal residue" evidence="1">
    <location>
        <position position="1"/>
    </location>
</feature>
<gene>
    <name evidence="1" type="ORF">P5673_027758</name>
</gene>
<evidence type="ECO:0000313" key="1">
    <source>
        <dbReference type="EMBL" id="KAK2551359.1"/>
    </source>
</evidence>
<keyword evidence="2" id="KW-1185">Reference proteome</keyword>
<accession>A0AAD9UVD0</accession>
<dbReference type="EMBL" id="JARQWQ010000098">
    <property type="protein sequence ID" value="KAK2551359.1"/>
    <property type="molecule type" value="Genomic_DNA"/>
</dbReference>
<dbReference type="AlphaFoldDB" id="A0AAD9UVD0"/>
<reference evidence="1" key="2">
    <citation type="journal article" date="2023" name="Science">
        <title>Genomic signatures of disease resistance in endangered staghorn corals.</title>
        <authorList>
            <person name="Vollmer S.V."/>
            <person name="Selwyn J.D."/>
            <person name="Despard B.A."/>
            <person name="Roesel C.L."/>
        </authorList>
    </citation>
    <scope>NUCLEOTIDE SEQUENCE</scope>
    <source>
        <strain evidence="1">K2</strain>
    </source>
</reference>